<accession>A0A7S8C2E1</accession>
<dbReference type="RefSeq" id="WP_213163345.1">
    <property type="nucleotide sequence ID" value="NZ_CP058214.1"/>
</dbReference>
<comment type="similarity">
    <text evidence="2">Belongs to the thioredoxin family. DsbA subfamily.</text>
</comment>
<evidence type="ECO:0000313" key="5">
    <source>
        <dbReference type="Proteomes" id="UP000593594"/>
    </source>
</evidence>
<evidence type="ECO:0000256" key="2">
    <source>
        <dbReference type="ARBA" id="ARBA00005791"/>
    </source>
</evidence>
<feature type="domain" description="Thioredoxin" evidence="3">
    <location>
        <begin position="34"/>
        <end position="226"/>
    </location>
</feature>
<dbReference type="PANTHER" id="PTHR13887:SF56">
    <property type="entry name" value="THIOREDOXIN-LIKE REDUCTASE RV2466C"/>
    <property type="match status" value="1"/>
</dbReference>
<protein>
    <submittedName>
        <fullName evidence="4">DsbA family protein</fullName>
    </submittedName>
</protein>
<dbReference type="AlphaFoldDB" id="A0A7S8C2E1"/>
<dbReference type="KEGG" id="kmn:HW532_04995"/>
<dbReference type="InterPro" id="IPR036249">
    <property type="entry name" value="Thioredoxin-like_sf"/>
</dbReference>
<dbReference type="EMBL" id="CP058214">
    <property type="protein sequence ID" value="QPC42113.1"/>
    <property type="molecule type" value="Genomic_DNA"/>
</dbReference>
<dbReference type="InterPro" id="IPR013766">
    <property type="entry name" value="Thioredoxin_domain"/>
</dbReference>
<comment type="function">
    <text evidence="1">May be required for disulfide bond formation in some proteins.</text>
</comment>
<dbReference type="PROSITE" id="PS51352">
    <property type="entry name" value="THIOREDOXIN_2"/>
    <property type="match status" value="1"/>
</dbReference>
<sequence length="226" mass="24619">MKLDRRKLVTGTMALGIAAGLDGYFGLNGRSGFGPASAEAAAADADPAELAKPGPMGDMALGEEDAPVTIVEYASMTCPHCANFHTETFPKLKEEFIDTGKVRFVFREFPFDDLALAAFMVARCAPEDKYFPMIDILFEQQSTWAGRGADPREELFKIAKLSGMTREKFDACLKDEEIARGIMAVRERGANEFGIDSTPTFFVNGKLLSGNRPLEEFENAINAALG</sequence>
<dbReference type="InterPro" id="IPR012336">
    <property type="entry name" value="Thioredoxin-like_fold"/>
</dbReference>
<dbReference type="InterPro" id="IPR006311">
    <property type="entry name" value="TAT_signal"/>
</dbReference>
<reference evidence="4 5" key="1">
    <citation type="submission" date="2020-06" db="EMBL/GenBank/DDBJ databases">
        <title>Genome sequence of 2 isolates from Red Sea Mangroves.</title>
        <authorList>
            <person name="Sefrji F."/>
            <person name="Michoud G."/>
            <person name="Merlino G."/>
            <person name="Daffonchio D."/>
        </authorList>
    </citation>
    <scope>NUCLEOTIDE SEQUENCE [LARGE SCALE GENOMIC DNA]</scope>
    <source>
        <strain evidence="4 5">R1DC25</strain>
    </source>
</reference>
<organism evidence="4 5">
    <name type="scientific">Kaustia mangrovi</name>
    <dbReference type="NCBI Taxonomy" id="2593653"/>
    <lineage>
        <taxon>Bacteria</taxon>
        <taxon>Pseudomonadati</taxon>
        <taxon>Pseudomonadota</taxon>
        <taxon>Alphaproteobacteria</taxon>
        <taxon>Hyphomicrobiales</taxon>
        <taxon>Parvibaculaceae</taxon>
        <taxon>Kaustia</taxon>
    </lineage>
</organism>
<gene>
    <name evidence="4" type="ORF">HW532_04995</name>
</gene>
<evidence type="ECO:0000313" key="4">
    <source>
        <dbReference type="EMBL" id="QPC42113.1"/>
    </source>
</evidence>
<proteinExistence type="inferred from homology"/>
<dbReference type="PROSITE" id="PS51318">
    <property type="entry name" value="TAT"/>
    <property type="match status" value="1"/>
</dbReference>
<keyword evidence="5" id="KW-1185">Reference proteome</keyword>
<dbReference type="Gene3D" id="3.40.30.10">
    <property type="entry name" value="Glutaredoxin"/>
    <property type="match status" value="1"/>
</dbReference>
<dbReference type="Proteomes" id="UP000593594">
    <property type="component" value="Chromosome"/>
</dbReference>
<evidence type="ECO:0000259" key="3">
    <source>
        <dbReference type="PROSITE" id="PS51352"/>
    </source>
</evidence>
<dbReference type="PANTHER" id="PTHR13887">
    <property type="entry name" value="GLUTATHIONE S-TRANSFERASE KAPPA"/>
    <property type="match status" value="1"/>
</dbReference>
<name>A0A7S8C2E1_9HYPH</name>
<evidence type="ECO:0000256" key="1">
    <source>
        <dbReference type="ARBA" id="ARBA00003565"/>
    </source>
</evidence>
<dbReference type="SUPFAM" id="SSF52833">
    <property type="entry name" value="Thioredoxin-like"/>
    <property type="match status" value="1"/>
</dbReference>
<dbReference type="Pfam" id="PF13462">
    <property type="entry name" value="Thioredoxin_4"/>
    <property type="match status" value="1"/>
</dbReference>